<sequence length="106" mass="12451">MSFQLGSSLLDACVLAVLVKEDTYGYSLTQQVREVMDISESTLYPVLRRLQKKEFLTTYDQPFQGRNRRYYRITASGIERYEELNKEWVEFKHKIDSVLMGGKQSE</sequence>
<proteinExistence type="predicted"/>
<dbReference type="InterPro" id="IPR036390">
    <property type="entry name" value="WH_DNA-bd_sf"/>
</dbReference>
<name>A0A162DFC2_9BACI</name>
<evidence type="ECO:0000313" key="3">
    <source>
        <dbReference type="Proteomes" id="UP000075806"/>
    </source>
</evidence>
<dbReference type="RefSeq" id="WP_061949255.1">
    <property type="nucleotide sequence ID" value="NZ_LTAO01000023.1"/>
</dbReference>
<evidence type="ECO:0000259" key="1">
    <source>
        <dbReference type="Pfam" id="PF03551"/>
    </source>
</evidence>
<evidence type="ECO:0000313" key="2">
    <source>
        <dbReference type="EMBL" id="KYG29456.1"/>
    </source>
</evidence>
<dbReference type="EMBL" id="LTAO01000023">
    <property type="protein sequence ID" value="KYG29456.1"/>
    <property type="molecule type" value="Genomic_DNA"/>
</dbReference>
<dbReference type="InterPro" id="IPR036388">
    <property type="entry name" value="WH-like_DNA-bd_sf"/>
</dbReference>
<dbReference type="PANTHER" id="PTHR33169">
    <property type="entry name" value="PADR-FAMILY TRANSCRIPTIONAL REGULATOR"/>
    <property type="match status" value="1"/>
</dbReference>
<keyword evidence="3" id="KW-1185">Reference proteome</keyword>
<dbReference type="InterPro" id="IPR052509">
    <property type="entry name" value="Metal_resp_DNA-bind_regulator"/>
</dbReference>
<organism evidence="2 3">
    <name type="scientific">Alkalihalobacillus trypoxylicola</name>
    <dbReference type="NCBI Taxonomy" id="519424"/>
    <lineage>
        <taxon>Bacteria</taxon>
        <taxon>Bacillati</taxon>
        <taxon>Bacillota</taxon>
        <taxon>Bacilli</taxon>
        <taxon>Bacillales</taxon>
        <taxon>Bacillaceae</taxon>
        <taxon>Alkalihalobacillus</taxon>
    </lineage>
</organism>
<accession>A0A162DFC2</accession>
<gene>
    <name evidence="2" type="ORF">AZF04_08005</name>
</gene>
<dbReference type="STRING" id="519424.AZF04_08005"/>
<comment type="caution">
    <text evidence="2">The sequence shown here is derived from an EMBL/GenBank/DDBJ whole genome shotgun (WGS) entry which is preliminary data.</text>
</comment>
<dbReference type="InterPro" id="IPR005149">
    <property type="entry name" value="Tscrpt_reg_PadR_N"/>
</dbReference>
<protein>
    <submittedName>
        <fullName evidence="2">PadR family transcriptional regulator</fullName>
    </submittedName>
</protein>
<dbReference type="Pfam" id="PF03551">
    <property type="entry name" value="PadR"/>
    <property type="match status" value="1"/>
</dbReference>
<dbReference type="OrthoDB" id="9791785at2"/>
<dbReference type="Proteomes" id="UP000075806">
    <property type="component" value="Unassembled WGS sequence"/>
</dbReference>
<dbReference type="SUPFAM" id="SSF46785">
    <property type="entry name" value="Winged helix' DNA-binding domain"/>
    <property type="match status" value="1"/>
</dbReference>
<feature type="domain" description="Transcription regulator PadR N-terminal" evidence="1">
    <location>
        <begin position="14"/>
        <end position="82"/>
    </location>
</feature>
<dbReference type="PANTHER" id="PTHR33169:SF14">
    <property type="entry name" value="TRANSCRIPTIONAL REGULATOR RV3488"/>
    <property type="match status" value="1"/>
</dbReference>
<dbReference type="Gene3D" id="1.10.10.10">
    <property type="entry name" value="Winged helix-like DNA-binding domain superfamily/Winged helix DNA-binding domain"/>
    <property type="match status" value="1"/>
</dbReference>
<reference evidence="2" key="1">
    <citation type="submission" date="2016-02" db="EMBL/GenBank/DDBJ databases">
        <title>Genome sequence of Bacillus trypoxylicola KCTC 13244(T).</title>
        <authorList>
            <person name="Jeong H."/>
            <person name="Park S.-H."/>
            <person name="Choi S.-K."/>
        </authorList>
    </citation>
    <scope>NUCLEOTIDE SEQUENCE [LARGE SCALE GENOMIC DNA]</scope>
    <source>
        <strain evidence="2">KCTC 13244</strain>
    </source>
</reference>
<dbReference type="AlphaFoldDB" id="A0A162DFC2"/>